<keyword evidence="1" id="KW-0472">Membrane</keyword>
<keyword evidence="1" id="KW-0812">Transmembrane</keyword>
<sequence>MLIFAGILFIAIGILNILNPNFAWQLREGWKVDGDSEPSDTYLTLTKISGVLITVAGIFILIIGILT</sequence>
<keyword evidence="4" id="KW-1185">Reference proteome</keyword>
<dbReference type="Pfam" id="PF19701">
    <property type="entry name" value="DUF6199"/>
    <property type="match status" value="1"/>
</dbReference>
<gene>
    <name evidence="3" type="ORF">SAMN05421578_105103</name>
</gene>
<dbReference type="InterPro" id="IPR045679">
    <property type="entry name" value="DUF6199"/>
</dbReference>
<evidence type="ECO:0000259" key="2">
    <source>
        <dbReference type="Pfam" id="PF19701"/>
    </source>
</evidence>
<accession>A0ABY1JX68</accession>
<feature type="domain" description="DUF6199" evidence="2">
    <location>
        <begin position="5"/>
        <end position="63"/>
    </location>
</feature>
<dbReference type="EMBL" id="FTNK01000005">
    <property type="protein sequence ID" value="SIQ93146.1"/>
    <property type="molecule type" value="Genomic_DNA"/>
</dbReference>
<name>A0ABY1JX68_9BACL</name>
<proteinExistence type="predicted"/>
<evidence type="ECO:0000256" key="1">
    <source>
        <dbReference type="SAM" id="Phobius"/>
    </source>
</evidence>
<comment type="caution">
    <text evidence="3">The sequence shown here is derived from an EMBL/GenBank/DDBJ whole genome shotgun (WGS) entry which is preliminary data.</text>
</comment>
<dbReference type="RefSeq" id="WP_068586882.1">
    <property type="nucleotide sequence ID" value="NZ_FTNK01000005.1"/>
</dbReference>
<reference evidence="3 4" key="1">
    <citation type="submission" date="2017-01" db="EMBL/GenBank/DDBJ databases">
        <authorList>
            <person name="Varghese N."/>
            <person name="Submissions S."/>
        </authorList>
    </citation>
    <scope>NUCLEOTIDE SEQUENCE [LARGE SCALE GENOMIC DNA]</scope>
    <source>
        <strain evidence="3 4">ATCC 23464</strain>
    </source>
</reference>
<feature type="transmembrane region" description="Helical" evidence="1">
    <location>
        <begin position="47"/>
        <end position="66"/>
    </location>
</feature>
<evidence type="ECO:0000313" key="3">
    <source>
        <dbReference type="EMBL" id="SIQ93146.1"/>
    </source>
</evidence>
<protein>
    <recommendedName>
        <fullName evidence="2">DUF6199 domain-containing protein</fullName>
    </recommendedName>
</protein>
<keyword evidence="1" id="KW-1133">Transmembrane helix</keyword>
<dbReference type="Proteomes" id="UP000186666">
    <property type="component" value="Unassembled WGS sequence"/>
</dbReference>
<organism evidence="3 4">
    <name type="scientific">Paenibacillus macquariensis</name>
    <dbReference type="NCBI Taxonomy" id="948756"/>
    <lineage>
        <taxon>Bacteria</taxon>
        <taxon>Bacillati</taxon>
        <taxon>Bacillota</taxon>
        <taxon>Bacilli</taxon>
        <taxon>Bacillales</taxon>
        <taxon>Paenibacillaceae</taxon>
        <taxon>Paenibacillus</taxon>
    </lineage>
</organism>
<evidence type="ECO:0000313" key="4">
    <source>
        <dbReference type="Proteomes" id="UP000186666"/>
    </source>
</evidence>